<accession>A0AAU7CM78</accession>
<evidence type="ECO:0000256" key="3">
    <source>
        <dbReference type="ARBA" id="ARBA00023082"/>
    </source>
</evidence>
<evidence type="ECO:0000259" key="5">
    <source>
        <dbReference type="Pfam" id="PF04545"/>
    </source>
</evidence>
<dbReference type="PANTHER" id="PTHR43133">
    <property type="entry name" value="RNA POLYMERASE ECF-TYPE SIGMA FACTO"/>
    <property type="match status" value="1"/>
</dbReference>
<dbReference type="RefSeq" id="WP_406699045.1">
    <property type="nucleotide sequence ID" value="NZ_CP155447.1"/>
</dbReference>
<evidence type="ECO:0000313" key="6">
    <source>
        <dbReference type="EMBL" id="XBH06195.1"/>
    </source>
</evidence>
<dbReference type="InterPro" id="IPR013324">
    <property type="entry name" value="RNA_pol_sigma_r3/r4-like"/>
</dbReference>
<evidence type="ECO:0000256" key="4">
    <source>
        <dbReference type="ARBA" id="ARBA00023163"/>
    </source>
</evidence>
<keyword evidence="3" id="KW-0731">Sigma factor</keyword>
<comment type="similarity">
    <text evidence="1">Belongs to the sigma-70 factor family. ECF subfamily.</text>
</comment>
<dbReference type="SUPFAM" id="SSF88659">
    <property type="entry name" value="Sigma3 and sigma4 domains of RNA polymerase sigma factors"/>
    <property type="match status" value="1"/>
</dbReference>
<dbReference type="NCBIfam" id="TIGR02937">
    <property type="entry name" value="sigma70-ECF"/>
    <property type="match status" value="1"/>
</dbReference>
<gene>
    <name evidence="6" type="ORF">V5E97_09210</name>
</gene>
<dbReference type="GO" id="GO:0016987">
    <property type="term" value="F:sigma factor activity"/>
    <property type="evidence" value="ECO:0007669"/>
    <property type="project" value="UniProtKB-KW"/>
</dbReference>
<keyword evidence="4" id="KW-0804">Transcription</keyword>
<organism evidence="6">
    <name type="scientific">Singulisphaera sp. Ch08</name>
    <dbReference type="NCBI Taxonomy" id="3120278"/>
    <lineage>
        <taxon>Bacteria</taxon>
        <taxon>Pseudomonadati</taxon>
        <taxon>Planctomycetota</taxon>
        <taxon>Planctomycetia</taxon>
        <taxon>Isosphaerales</taxon>
        <taxon>Isosphaeraceae</taxon>
        <taxon>Singulisphaera</taxon>
    </lineage>
</organism>
<dbReference type="InterPro" id="IPR013325">
    <property type="entry name" value="RNA_pol_sigma_r2"/>
</dbReference>
<name>A0AAU7CM78_9BACT</name>
<protein>
    <submittedName>
        <fullName evidence="6">Sigma-70 family RNA polymerase sigma factor</fullName>
    </submittedName>
</protein>
<evidence type="ECO:0000256" key="1">
    <source>
        <dbReference type="ARBA" id="ARBA00010641"/>
    </source>
</evidence>
<proteinExistence type="inferred from homology"/>
<dbReference type="InterPro" id="IPR014284">
    <property type="entry name" value="RNA_pol_sigma-70_dom"/>
</dbReference>
<dbReference type="EMBL" id="CP155447">
    <property type="protein sequence ID" value="XBH06195.1"/>
    <property type="molecule type" value="Genomic_DNA"/>
</dbReference>
<evidence type="ECO:0000256" key="2">
    <source>
        <dbReference type="ARBA" id="ARBA00023015"/>
    </source>
</evidence>
<reference evidence="6" key="1">
    <citation type="submission" date="2024-05" db="EMBL/GenBank/DDBJ databases">
        <title>Planctomycetes of the genus Singulisphaera possess chitinolytic capabilities.</title>
        <authorList>
            <person name="Ivanova A."/>
        </authorList>
    </citation>
    <scope>NUCLEOTIDE SEQUENCE</scope>
    <source>
        <strain evidence="6">Ch08T</strain>
    </source>
</reference>
<dbReference type="InterPro" id="IPR039425">
    <property type="entry name" value="RNA_pol_sigma-70-like"/>
</dbReference>
<dbReference type="Gene3D" id="1.10.1740.10">
    <property type="match status" value="1"/>
</dbReference>
<dbReference type="AlphaFoldDB" id="A0AAU7CM78"/>
<dbReference type="Pfam" id="PF04545">
    <property type="entry name" value="Sigma70_r4"/>
    <property type="match status" value="1"/>
</dbReference>
<dbReference type="InterPro" id="IPR036388">
    <property type="entry name" value="WH-like_DNA-bd_sf"/>
</dbReference>
<dbReference type="SUPFAM" id="SSF88946">
    <property type="entry name" value="Sigma2 domain of RNA polymerase sigma factors"/>
    <property type="match status" value="1"/>
</dbReference>
<dbReference type="GO" id="GO:0006352">
    <property type="term" value="P:DNA-templated transcription initiation"/>
    <property type="evidence" value="ECO:0007669"/>
    <property type="project" value="InterPro"/>
</dbReference>
<dbReference type="PANTHER" id="PTHR43133:SF51">
    <property type="entry name" value="RNA POLYMERASE SIGMA FACTOR"/>
    <property type="match status" value="1"/>
</dbReference>
<keyword evidence="2" id="KW-0805">Transcription regulation</keyword>
<dbReference type="Gene3D" id="1.10.10.10">
    <property type="entry name" value="Winged helix-like DNA-binding domain superfamily/Winged helix DNA-binding domain"/>
    <property type="match status" value="1"/>
</dbReference>
<feature type="domain" description="RNA polymerase sigma-70 region 4" evidence="5">
    <location>
        <begin position="162"/>
        <end position="211"/>
    </location>
</feature>
<sequence length="220" mass="24719">MALGGVMDNEKSYEIKVMIDLSVESLLEDARGGAPNSLGNALEAFRPYLVRIATNELAPDLRPKGDVSDLVQETFLEAARDFGNFTGRTGSEWQSWLRQIFINNLRLLVRTYRKTIKRNVSVEVSLDQVKAAGIHDRSLVLSGSSPSSVMMKKELGEELQEALTQLSERDRQLLSMRFREQCTFEEMGRRMGYSPVAARKALRKAVARVREQVDFSSMAG</sequence>
<dbReference type="InterPro" id="IPR007630">
    <property type="entry name" value="RNA_pol_sigma70_r4"/>
</dbReference>